<dbReference type="PANTHER" id="PTHR33446:SF2">
    <property type="entry name" value="PROTEIN TONB"/>
    <property type="match status" value="1"/>
</dbReference>
<dbReference type="GO" id="GO:0015031">
    <property type="term" value="P:protein transport"/>
    <property type="evidence" value="ECO:0007669"/>
    <property type="project" value="UniProtKB-KW"/>
</dbReference>
<evidence type="ECO:0000256" key="10">
    <source>
        <dbReference type="SAM" id="MobiDB-lite"/>
    </source>
</evidence>
<feature type="compositionally biased region" description="Pro residues" evidence="10">
    <location>
        <begin position="84"/>
        <end position="93"/>
    </location>
</feature>
<accession>A0A5C6ULI0</accession>
<evidence type="ECO:0000313" key="13">
    <source>
        <dbReference type="EMBL" id="TXC73344.1"/>
    </source>
</evidence>
<evidence type="ECO:0000256" key="11">
    <source>
        <dbReference type="SAM" id="Phobius"/>
    </source>
</evidence>
<evidence type="ECO:0000256" key="9">
    <source>
        <dbReference type="ARBA" id="ARBA00023136"/>
    </source>
</evidence>
<comment type="subcellular location">
    <subcellularLocation>
        <location evidence="1">Cell inner membrane</location>
        <topology evidence="1">Single-pass membrane protein</topology>
        <orientation evidence="1">Periplasmic side</orientation>
    </subcellularLocation>
</comment>
<feature type="region of interest" description="Disordered" evidence="10">
    <location>
        <begin position="82"/>
        <end position="129"/>
    </location>
</feature>
<evidence type="ECO:0000256" key="7">
    <source>
        <dbReference type="ARBA" id="ARBA00022927"/>
    </source>
</evidence>
<protein>
    <submittedName>
        <fullName evidence="13">TonB family protein</fullName>
    </submittedName>
</protein>
<feature type="transmembrane region" description="Helical" evidence="11">
    <location>
        <begin position="44"/>
        <end position="63"/>
    </location>
</feature>
<dbReference type="InterPro" id="IPR006260">
    <property type="entry name" value="TonB/TolA_C"/>
</dbReference>
<evidence type="ECO:0000256" key="3">
    <source>
        <dbReference type="ARBA" id="ARBA00022448"/>
    </source>
</evidence>
<gene>
    <name evidence="13" type="ORF">FSZ31_00835</name>
</gene>
<dbReference type="InterPro" id="IPR051045">
    <property type="entry name" value="TonB-dependent_transducer"/>
</dbReference>
<keyword evidence="4" id="KW-1003">Cell membrane</keyword>
<name>A0A5C6ULI0_9SPHN</name>
<comment type="similarity">
    <text evidence="2">Belongs to the TonB family.</text>
</comment>
<evidence type="ECO:0000259" key="12">
    <source>
        <dbReference type="PROSITE" id="PS52015"/>
    </source>
</evidence>
<dbReference type="Gene3D" id="3.30.1150.10">
    <property type="match status" value="1"/>
</dbReference>
<evidence type="ECO:0000256" key="6">
    <source>
        <dbReference type="ARBA" id="ARBA00022692"/>
    </source>
</evidence>
<evidence type="ECO:0000256" key="8">
    <source>
        <dbReference type="ARBA" id="ARBA00022989"/>
    </source>
</evidence>
<keyword evidence="9 11" id="KW-0472">Membrane</keyword>
<keyword evidence="8 11" id="KW-1133">Transmembrane helix</keyword>
<feature type="region of interest" description="Disordered" evidence="10">
    <location>
        <begin position="1"/>
        <end position="27"/>
    </location>
</feature>
<evidence type="ECO:0000256" key="2">
    <source>
        <dbReference type="ARBA" id="ARBA00006555"/>
    </source>
</evidence>
<keyword evidence="6 11" id="KW-0812">Transmembrane</keyword>
<keyword evidence="3" id="KW-0813">Transport</keyword>
<dbReference type="GO" id="GO:0055085">
    <property type="term" value="P:transmembrane transport"/>
    <property type="evidence" value="ECO:0007669"/>
    <property type="project" value="InterPro"/>
</dbReference>
<sequence length="251" mass="27215">MEPPSARRLRGGTTMNAQLSPTGPRAEPIRRHAYSDRRSGLRPIPLGLSIGVTGALFAAYLLAPQAMIERFTPFSPIKVKQIPLPTPPKPAPQPREASPQSKTTIVVPRPPLAPPLPGNPPIGTTDRGADNPFTTGPVGHTSTLDPPVLTKLPVAPVLTQVSIDPRFADRFQPDYPPAMLRLEREGIARVRVLVGPDGRVRDVVDAGSSTTAFFDATRKHALRAWRFKPATRDGAPFESWHVMTVTFKLTG</sequence>
<proteinExistence type="inferred from homology"/>
<evidence type="ECO:0000256" key="1">
    <source>
        <dbReference type="ARBA" id="ARBA00004383"/>
    </source>
</evidence>
<reference evidence="13 14" key="1">
    <citation type="submission" date="2019-08" db="EMBL/GenBank/DDBJ databases">
        <title>Sphingorhabdus soil sp. nov., isolated from arctic soil.</title>
        <authorList>
            <person name="Liu Y."/>
        </authorList>
    </citation>
    <scope>NUCLEOTIDE SEQUENCE [LARGE SCALE GENOMIC DNA]</scope>
    <source>
        <strain evidence="13 14">D-2Q-5-6</strain>
    </source>
</reference>
<evidence type="ECO:0000313" key="14">
    <source>
        <dbReference type="Proteomes" id="UP000321129"/>
    </source>
</evidence>
<dbReference type="AlphaFoldDB" id="A0A5C6ULI0"/>
<keyword evidence="5" id="KW-0997">Cell inner membrane</keyword>
<organism evidence="13 14">
    <name type="scientific">Flavisphingopyxis soli</name>
    <dbReference type="NCBI Taxonomy" id="2601267"/>
    <lineage>
        <taxon>Bacteria</taxon>
        <taxon>Pseudomonadati</taxon>
        <taxon>Pseudomonadota</taxon>
        <taxon>Alphaproteobacteria</taxon>
        <taxon>Sphingomonadales</taxon>
        <taxon>Sphingopyxidaceae</taxon>
        <taxon>Flavisphingopyxis</taxon>
    </lineage>
</organism>
<dbReference type="GO" id="GO:0031992">
    <property type="term" value="F:energy transducer activity"/>
    <property type="evidence" value="ECO:0007669"/>
    <property type="project" value="TreeGrafter"/>
</dbReference>
<feature type="domain" description="TonB C-terminal" evidence="12">
    <location>
        <begin position="160"/>
        <end position="251"/>
    </location>
</feature>
<dbReference type="NCBIfam" id="TIGR01352">
    <property type="entry name" value="tonB_Cterm"/>
    <property type="match status" value="1"/>
</dbReference>
<dbReference type="InterPro" id="IPR037682">
    <property type="entry name" value="TonB_C"/>
</dbReference>
<dbReference type="Proteomes" id="UP000321129">
    <property type="component" value="Unassembled WGS sequence"/>
</dbReference>
<evidence type="ECO:0000256" key="4">
    <source>
        <dbReference type="ARBA" id="ARBA00022475"/>
    </source>
</evidence>
<dbReference type="EMBL" id="VOPY01000001">
    <property type="protein sequence ID" value="TXC73344.1"/>
    <property type="molecule type" value="Genomic_DNA"/>
</dbReference>
<dbReference type="PANTHER" id="PTHR33446">
    <property type="entry name" value="PROTEIN TONB-RELATED"/>
    <property type="match status" value="1"/>
</dbReference>
<feature type="compositionally biased region" description="Pro residues" evidence="10">
    <location>
        <begin position="108"/>
        <end position="120"/>
    </location>
</feature>
<comment type="caution">
    <text evidence="13">The sequence shown here is derived from an EMBL/GenBank/DDBJ whole genome shotgun (WGS) entry which is preliminary data.</text>
</comment>
<evidence type="ECO:0000256" key="5">
    <source>
        <dbReference type="ARBA" id="ARBA00022519"/>
    </source>
</evidence>
<dbReference type="SUPFAM" id="SSF74653">
    <property type="entry name" value="TolA/TonB C-terminal domain"/>
    <property type="match status" value="1"/>
</dbReference>
<keyword evidence="14" id="KW-1185">Reference proteome</keyword>
<dbReference type="GO" id="GO:0098797">
    <property type="term" value="C:plasma membrane protein complex"/>
    <property type="evidence" value="ECO:0007669"/>
    <property type="project" value="TreeGrafter"/>
</dbReference>
<keyword evidence="7" id="KW-0653">Protein transport</keyword>
<dbReference type="PROSITE" id="PS52015">
    <property type="entry name" value="TONB_CTD"/>
    <property type="match status" value="1"/>
</dbReference>
<dbReference type="Pfam" id="PF03544">
    <property type="entry name" value="TonB_C"/>
    <property type="match status" value="1"/>
</dbReference>